<dbReference type="AlphaFoldDB" id="A0A9P6NLL1"/>
<feature type="compositionally biased region" description="Basic and acidic residues" evidence="1">
    <location>
        <begin position="67"/>
        <end position="76"/>
    </location>
</feature>
<evidence type="ECO:0000256" key="1">
    <source>
        <dbReference type="SAM" id="MobiDB-lite"/>
    </source>
</evidence>
<keyword evidence="3" id="KW-1185">Reference proteome</keyword>
<evidence type="ECO:0000313" key="2">
    <source>
        <dbReference type="EMBL" id="KAG0149325.1"/>
    </source>
</evidence>
<feature type="region of interest" description="Disordered" evidence="1">
    <location>
        <begin position="65"/>
        <end position="88"/>
    </location>
</feature>
<reference evidence="2" key="1">
    <citation type="submission" date="2013-11" db="EMBL/GenBank/DDBJ databases">
        <title>Genome sequence of the fusiform rust pathogen reveals effectors for host alternation and coevolution with pine.</title>
        <authorList>
            <consortium name="DOE Joint Genome Institute"/>
            <person name="Smith K."/>
            <person name="Pendleton A."/>
            <person name="Kubisiak T."/>
            <person name="Anderson C."/>
            <person name="Salamov A."/>
            <person name="Aerts A."/>
            <person name="Riley R."/>
            <person name="Clum A."/>
            <person name="Lindquist E."/>
            <person name="Ence D."/>
            <person name="Campbell M."/>
            <person name="Kronenberg Z."/>
            <person name="Feau N."/>
            <person name="Dhillon B."/>
            <person name="Hamelin R."/>
            <person name="Burleigh J."/>
            <person name="Smith J."/>
            <person name="Yandell M."/>
            <person name="Nelson C."/>
            <person name="Grigoriev I."/>
            <person name="Davis J."/>
        </authorList>
    </citation>
    <scope>NUCLEOTIDE SEQUENCE</scope>
    <source>
        <strain evidence="2">G11</strain>
    </source>
</reference>
<evidence type="ECO:0000313" key="3">
    <source>
        <dbReference type="Proteomes" id="UP000886653"/>
    </source>
</evidence>
<dbReference type="Proteomes" id="UP000886653">
    <property type="component" value="Unassembled WGS sequence"/>
</dbReference>
<organism evidence="2 3">
    <name type="scientific">Cronartium quercuum f. sp. fusiforme G11</name>
    <dbReference type="NCBI Taxonomy" id="708437"/>
    <lineage>
        <taxon>Eukaryota</taxon>
        <taxon>Fungi</taxon>
        <taxon>Dikarya</taxon>
        <taxon>Basidiomycota</taxon>
        <taxon>Pucciniomycotina</taxon>
        <taxon>Pucciniomycetes</taxon>
        <taxon>Pucciniales</taxon>
        <taxon>Coleosporiaceae</taxon>
        <taxon>Cronartium</taxon>
    </lineage>
</organism>
<gene>
    <name evidence="2" type="ORF">CROQUDRAFT_89416</name>
</gene>
<protein>
    <submittedName>
        <fullName evidence="2">Uncharacterized protein</fullName>
    </submittedName>
</protein>
<dbReference type="EMBL" id="MU167229">
    <property type="protein sequence ID" value="KAG0149325.1"/>
    <property type="molecule type" value="Genomic_DNA"/>
</dbReference>
<proteinExistence type="predicted"/>
<name>A0A9P6NLL1_9BASI</name>
<accession>A0A9P6NLL1</accession>
<sequence>MTLASTGVKTDDDDDEMISYFIPHLLPKTLSNLKIMMTHVSISPSITSALSIKRSTNRWAICSQKKHNPETAHSEEQGFQLQPELRKL</sequence>
<comment type="caution">
    <text evidence="2">The sequence shown here is derived from an EMBL/GenBank/DDBJ whole genome shotgun (WGS) entry which is preliminary data.</text>
</comment>